<feature type="transmembrane region" description="Helical" evidence="1">
    <location>
        <begin position="92"/>
        <end position="112"/>
    </location>
</feature>
<dbReference type="EMBL" id="CP028136">
    <property type="protein sequence ID" value="AVR44751.1"/>
    <property type="molecule type" value="Genomic_DNA"/>
</dbReference>
<proteinExistence type="predicted"/>
<dbReference type="Gene3D" id="1.25.40.10">
    <property type="entry name" value="Tetratricopeptide repeat domain"/>
    <property type="match status" value="1"/>
</dbReference>
<evidence type="ECO:0000256" key="1">
    <source>
        <dbReference type="SAM" id="Phobius"/>
    </source>
</evidence>
<feature type="transmembrane region" description="Helical" evidence="1">
    <location>
        <begin position="59"/>
        <end position="80"/>
    </location>
</feature>
<feature type="transmembrane region" description="Helical" evidence="1">
    <location>
        <begin position="16"/>
        <end position="39"/>
    </location>
</feature>
<evidence type="ECO:0008006" key="4">
    <source>
        <dbReference type="Google" id="ProtNLM"/>
    </source>
</evidence>
<protein>
    <recommendedName>
        <fullName evidence="4">Tetratricopeptide repeat protein</fullName>
    </recommendedName>
</protein>
<dbReference type="Proteomes" id="UP000241507">
    <property type="component" value="Chromosome"/>
</dbReference>
<evidence type="ECO:0000313" key="3">
    <source>
        <dbReference type="Proteomes" id="UP000241507"/>
    </source>
</evidence>
<dbReference type="KEGG" id="grs:C7S20_05430"/>
<keyword evidence="1" id="KW-1133">Transmembrane helix</keyword>
<keyword evidence="1" id="KW-0472">Membrane</keyword>
<sequence>MVLIDEPGMREKISNFLFFAGLALVLYLIVNVVHLIWYIADPEGFWGFAYFTELLRVGFLVVVIFLFALFLIFVFFGMLISSFKNGFKRADFFKLLGMLACVLIMPFVNYLYSNGISLYITKKLADKYEYLERTENLVNRGEILEACKYAEKAFNKEVNRTPISSFFFLSKLYSNTRFDKAQRLTTRYGAFISYAHCLKNSGSSGQAEELYKQAITLSNSDLLQEQKASFLSFPLLALAELNLQKGEYYKAEQYFEELEELHEGLAVDDIYYQINGRMLFSDRALRVGDFSKSARINMETLRMYENSGLNTDSRYYLGLLLVAALTEMHMNRFESVHDL</sequence>
<keyword evidence="3" id="KW-1185">Reference proteome</keyword>
<name>A0A2R3Z3B0_9FLAO</name>
<dbReference type="InterPro" id="IPR011990">
    <property type="entry name" value="TPR-like_helical_dom_sf"/>
</dbReference>
<evidence type="ECO:0000313" key="2">
    <source>
        <dbReference type="EMBL" id="AVR44751.1"/>
    </source>
</evidence>
<dbReference type="AlphaFoldDB" id="A0A2R3Z3B0"/>
<accession>A0A2R3Z3B0</accession>
<gene>
    <name evidence="2" type="ORF">C7S20_05430</name>
</gene>
<keyword evidence="1" id="KW-0812">Transmembrane</keyword>
<reference evidence="3" key="1">
    <citation type="submission" date="2018-03" db="EMBL/GenBank/DDBJ databases">
        <title>Gramella fulva sp. nov., isolated from a dry surface of tidal flat.</title>
        <authorList>
            <person name="Hwang S.H."/>
            <person name="Hwang W.M."/>
            <person name="Kang K."/>
            <person name="Ahn T.-Y."/>
        </authorList>
    </citation>
    <scope>NUCLEOTIDE SEQUENCE [LARGE SCALE GENOMIC DNA]</scope>
    <source>
        <strain evidence="3">SH35</strain>
    </source>
</reference>
<dbReference type="SUPFAM" id="SSF48452">
    <property type="entry name" value="TPR-like"/>
    <property type="match status" value="1"/>
</dbReference>
<organism evidence="2 3">
    <name type="scientific">Christiangramia fulva</name>
    <dbReference type="NCBI Taxonomy" id="2126553"/>
    <lineage>
        <taxon>Bacteria</taxon>
        <taxon>Pseudomonadati</taxon>
        <taxon>Bacteroidota</taxon>
        <taxon>Flavobacteriia</taxon>
        <taxon>Flavobacteriales</taxon>
        <taxon>Flavobacteriaceae</taxon>
        <taxon>Christiangramia</taxon>
    </lineage>
</organism>